<organism evidence="12 13">
    <name type="scientific">Galendromus occidentalis</name>
    <name type="common">western predatory mite</name>
    <dbReference type="NCBI Taxonomy" id="34638"/>
    <lineage>
        <taxon>Eukaryota</taxon>
        <taxon>Metazoa</taxon>
        <taxon>Ecdysozoa</taxon>
        <taxon>Arthropoda</taxon>
        <taxon>Chelicerata</taxon>
        <taxon>Arachnida</taxon>
        <taxon>Acari</taxon>
        <taxon>Parasitiformes</taxon>
        <taxon>Mesostigmata</taxon>
        <taxon>Gamasina</taxon>
        <taxon>Phytoseioidea</taxon>
        <taxon>Phytoseiidae</taxon>
        <taxon>Typhlodrominae</taxon>
        <taxon>Galendromus</taxon>
    </lineage>
</organism>
<dbReference type="KEGG" id="goe:100906204"/>
<dbReference type="SUPFAM" id="SSF51182">
    <property type="entry name" value="RmlC-like cupins"/>
    <property type="match status" value="1"/>
</dbReference>
<dbReference type="GO" id="GO:0042412">
    <property type="term" value="P:taurine biosynthetic process"/>
    <property type="evidence" value="ECO:0007669"/>
    <property type="project" value="UniProtKB-UniRule"/>
</dbReference>
<evidence type="ECO:0000313" key="13">
    <source>
        <dbReference type="RefSeq" id="XP_018494607.1"/>
    </source>
</evidence>
<evidence type="ECO:0000256" key="6">
    <source>
        <dbReference type="ARBA" id="ARBA00022964"/>
    </source>
</evidence>
<dbReference type="Proteomes" id="UP000694867">
    <property type="component" value="Unplaced"/>
</dbReference>
<dbReference type="Gene3D" id="2.60.120.10">
    <property type="entry name" value="Jelly Rolls"/>
    <property type="match status" value="1"/>
</dbReference>
<dbReference type="Pfam" id="PF05995">
    <property type="entry name" value="CDO_I"/>
    <property type="match status" value="1"/>
</dbReference>
<comment type="catalytic activity">
    <reaction evidence="11">
        <text>L-cysteine + O2 = 3-sulfino-L-alanine + H(+)</text>
        <dbReference type="Rhea" id="RHEA:20441"/>
        <dbReference type="ChEBI" id="CHEBI:15378"/>
        <dbReference type="ChEBI" id="CHEBI:15379"/>
        <dbReference type="ChEBI" id="CHEBI:35235"/>
        <dbReference type="ChEBI" id="CHEBI:61085"/>
        <dbReference type="EC" id="1.13.11.20"/>
    </reaction>
</comment>
<feature type="binding site" evidence="10">
    <location>
        <position position="82"/>
    </location>
    <ligand>
        <name>Fe cation</name>
        <dbReference type="ChEBI" id="CHEBI:24875"/>
        <note>catalytic</note>
    </ligand>
</feature>
<proteinExistence type="inferred from homology"/>
<protein>
    <recommendedName>
        <fullName evidence="3 11">Cysteine dioxygenase</fullName>
        <ecNumber evidence="3 11">1.13.11.20</ecNumber>
    </recommendedName>
</protein>
<evidence type="ECO:0000256" key="8">
    <source>
        <dbReference type="ARBA" id="ARBA00023004"/>
    </source>
</evidence>
<comment type="similarity">
    <text evidence="2 11">Belongs to the cysteine dioxygenase family.</text>
</comment>
<evidence type="ECO:0000256" key="1">
    <source>
        <dbReference type="ARBA" id="ARBA00004759"/>
    </source>
</evidence>
<evidence type="ECO:0000256" key="10">
    <source>
        <dbReference type="PIRSR" id="PIRSR610300-51"/>
    </source>
</evidence>
<keyword evidence="12" id="KW-1185">Reference proteome</keyword>
<comment type="pathway">
    <text evidence="1 11">Organosulfur biosynthesis; taurine biosynthesis; hypotaurine from L-cysteine: step 1/2.</text>
</comment>
<dbReference type="PANTHER" id="PTHR12918">
    <property type="entry name" value="CYSTEINE DIOXYGENASE"/>
    <property type="match status" value="1"/>
</dbReference>
<dbReference type="CDD" id="cd10548">
    <property type="entry name" value="cupin_CDO"/>
    <property type="match status" value="1"/>
</dbReference>
<keyword evidence="6 11" id="KW-0223">Dioxygenase</keyword>
<evidence type="ECO:0000256" key="2">
    <source>
        <dbReference type="ARBA" id="ARBA00006622"/>
    </source>
</evidence>
<dbReference type="GO" id="GO:0017172">
    <property type="term" value="F:cysteine dioxygenase activity"/>
    <property type="evidence" value="ECO:0007669"/>
    <property type="project" value="UniProtKB-UniRule"/>
</dbReference>
<evidence type="ECO:0000313" key="12">
    <source>
        <dbReference type="Proteomes" id="UP000694867"/>
    </source>
</evidence>
<feature type="binding site" evidence="10">
    <location>
        <position position="80"/>
    </location>
    <ligand>
        <name>Fe cation</name>
        <dbReference type="ChEBI" id="CHEBI:24875"/>
        <note>catalytic</note>
    </ligand>
</feature>
<evidence type="ECO:0000256" key="9">
    <source>
        <dbReference type="PIRSR" id="PIRSR610300-50"/>
    </source>
</evidence>
<keyword evidence="4 10" id="KW-0479">Metal-binding</keyword>
<feature type="binding site" evidence="10">
    <location>
        <position position="132"/>
    </location>
    <ligand>
        <name>Fe cation</name>
        <dbReference type="ChEBI" id="CHEBI:24875"/>
        <note>catalytic</note>
    </ligand>
</feature>
<keyword evidence="5 9" id="KW-0883">Thioether bond</keyword>
<feature type="cross-link" description="3'-(S-cysteinyl)-tyrosine (Cys-Tyr)" evidence="9">
    <location>
        <begin position="87"/>
        <end position="148"/>
    </location>
</feature>
<comment type="cofactor">
    <cofactor evidence="11">
        <name>Fe cation</name>
        <dbReference type="ChEBI" id="CHEBI:24875"/>
    </cofactor>
    <text evidence="11">Binds 1 Fe cation per subunit.</text>
</comment>
<evidence type="ECO:0000256" key="4">
    <source>
        <dbReference type="ARBA" id="ARBA00022723"/>
    </source>
</evidence>
<evidence type="ECO:0000256" key="3">
    <source>
        <dbReference type="ARBA" id="ARBA00013133"/>
    </source>
</evidence>
<dbReference type="GO" id="GO:0008198">
    <property type="term" value="F:ferrous iron binding"/>
    <property type="evidence" value="ECO:0007669"/>
    <property type="project" value="TreeGrafter"/>
</dbReference>
<keyword evidence="7 11" id="KW-0560">Oxidoreductase</keyword>
<dbReference type="GeneID" id="100906204"/>
<keyword evidence="8 10" id="KW-0408">Iron</keyword>
<dbReference type="PANTHER" id="PTHR12918:SF1">
    <property type="entry name" value="CYSTEINE DIOXYGENASE TYPE 1"/>
    <property type="match status" value="1"/>
</dbReference>
<dbReference type="AlphaFoldDB" id="A0AAJ7L3L6"/>
<evidence type="ECO:0000256" key="11">
    <source>
        <dbReference type="RuleBase" id="RU366010"/>
    </source>
</evidence>
<dbReference type="RefSeq" id="XP_018494607.1">
    <property type="nucleotide sequence ID" value="XM_018639091.1"/>
</dbReference>
<dbReference type="EC" id="1.13.11.20" evidence="3 11"/>
<evidence type="ECO:0000256" key="7">
    <source>
        <dbReference type="ARBA" id="ARBA00023002"/>
    </source>
</evidence>
<sequence>MRILNLEELTEELYRVFESDHVNIDEVKQLMASYGGGPCEWSKYAKFEPGKYTRNLVDEGNGKFNLMVLCWSGDTKSSIHDHADAHCVMRLLSGELTEVRYDWPQGQKMRVIDEKIMLPGDVAYINNDIGLHRVENRFPEVAVSLHLYSPPFQSCYMFDENTGNRAVSKVTFWSRYGECTPVIESREP</sequence>
<dbReference type="InterPro" id="IPR010300">
    <property type="entry name" value="CDO_1"/>
</dbReference>
<reference evidence="13" key="1">
    <citation type="submission" date="2025-08" db="UniProtKB">
        <authorList>
            <consortium name="RefSeq"/>
        </authorList>
    </citation>
    <scope>IDENTIFICATION</scope>
</reference>
<dbReference type="InterPro" id="IPR011051">
    <property type="entry name" value="RmlC_Cupin_sf"/>
</dbReference>
<name>A0AAJ7L3L6_9ACAR</name>
<evidence type="ECO:0000256" key="5">
    <source>
        <dbReference type="ARBA" id="ARBA00022784"/>
    </source>
</evidence>
<gene>
    <name evidence="13" type="primary">LOC100906204</name>
</gene>
<dbReference type="GO" id="GO:0019448">
    <property type="term" value="P:L-cysteine catabolic process"/>
    <property type="evidence" value="ECO:0007669"/>
    <property type="project" value="TreeGrafter"/>
</dbReference>
<accession>A0AAJ7L3L6</accession>
<dbReference type="InterPro" id="IPR014710">
    <property type="entry name" value="RmlC-like_jellyroll"/>
</dbReference>